<organism evidence="2 3">
    <name type="scientific">Trichonephila inaurata madagascariensis</name>
    <dbReference type="NCBI Taxonomy" id="2747483"/>
    <lineage>
        <taxon>Eukaryota</taxon>
        <taxon>Metazoa</taxon>
        <taxon>Ecdysozoa</taxon>
        <taxon>Arthropoda</taxon>
        <taxon>Chelicerata</taxon>
        <taxon>Arachnida</taxon>
        <taxon>Araneae</taxon>
        <taxon>Araneomorphae</taxon>
        <taxon>Entelegynae</taxon>
        <taxon>Araneoidea</taxon>
        <taxon>Nephilidae</taxon>
        <taxon>Trichonephila</taxon>
        <taxon>Trichonephila inaurata</taxon>
    </lineage>
</organism>
<dbReference type="Gene3D" id="3.60.10.10">
    <property type="entry name" value="Endonuclease/exonuclease/phosphatase"/>
    <property type="match status" value="1"/>
</dbReference>
<reference evidence="2" key="1">
    <citation type="submission" date="2020-08" db="EMBL/GenBank/DDBJ databases">
        <title>Multicomponent nature underlies the extraordinary mechanical properties of spider dragline silk.</title>
        <authorList>
            <person name="Kono N."/>
            <person name="Nakamura H."/>
            <person name="Mori M."/>
            <person name="Yoshida Y."/>
            <person name="Ohtoshi R."/>
            <person name="Malay A.D."/>
            <person name="Moran D.A.P."/>
            <person name="Tomita M."/>
            <person name="Numata K."/>
            <person name="Arakawa K."/>
        </authorList>
    </citation>
    <scope>NUCLEOTIDE SEQUENCE</scope>
</reference>
<accession>A0A8X6Y7S3</accession>
<dbReference type="InterPro" id="IPR005135">
    <property type="entry name" value="Endo/exonuclease/phosphatase"/>
</dbReference>
<proteinExistence type="predicted"/>
<comment type="caution">
    <text evidence="2">The sequence shown here is derived from an EMBL/GenBank/DDBJ whole genome shotgun (WGS) entry which is preliminary data.</text>
</comment>
<gene>
    <name evidence="2" type="primary">NCL1_41476</name>
    <name evidence="2" type="ORF">TNIN_489151</name>
</gene>
<dbReference type="AlphaFoldDB" id="A0A8X6Y7S3"/>
<dbReference type="OrthoDB" id="6538096at2759"/>
<dbReference type="Pfam" id="PF14529">
    <property type="entry name" value="Exo_endo_phos_2"/>
    <property type="match status" value="1"/>
</dbReference>
<evidence type="ECO:0000313" key="3">
    <source>
        <dbReference type="Proteomes" id="UP000886998"/>
    </source>
</evidence>
<evidence type="ECO:0000259" key="1">
    <source>
        <dbReference type="Pfam" id="PF14529"/>
    </source>
</evidence>
<protein>
    <recommendedName>
        <fullName evidence="1">Endonuclease/exonuclease/phosphatase domain-containing protein</fullName>
    </recommendedName>
</protein>
<name>A0A8X6Y7S3_9ARAC</name>
<keyword evidence="3" id="KW-1185">Reference proteome</keyword>
<feature type="domain" description="Endonuclease/exonuclease/phosphatase" evidence="1">
    <location>
        <begin position="41"/>
        <end position="115"/>
    </location>
</feature>
<sequence>MAKPTIAEVGAHLQIHDDPGLGPSPFLSSKENVLIKKKFLKKPDAFFLGDLNAKHRSWGCTASNTRGHDLLNAADDKAPISLNDGSPSHTSFSYCTSEAVDVSLVSLGLFPHCDWTALDSILAVITCPF</sequence>
<evidence type="ECO:0000313" key="2">
    <source>
        <dbReference type="EMBL" id="GFY67705.1"/>
    </source>
</evidence>
<dbReference type="SUPFAM" id="SSF56219">
    <property type="entry name" value="DNase I-like"/>
    <property type="match status" value="1"/>
</dbReference>
<dbReference type="InterPro" id="IPR036691">
    <property type="entry name" value="Endo/exonu/phosph_ase_sf"/>
</dbReference>
<dbReference type="EMBL" id="BMAV01016693">
    <property type="protein sequence ID" value="GFY67705.1"/>
    <property type="molecule type" value="Genomic_DNA"/>
</dbReference>
<dbReference type="GO" id="GO:0003824">
    <property type="term" value="F:catalytic activity"/>
    <property type="evidence" value="ECO:0007669"/>
    <property type="project" value="InterPro"/>
</dbReference>
<dbReference type="Proteomes" id="UP000886998">
    <property type="component" value="Unassembled WGS sequence"/>
</dbReference>